<evidence type="ECO:0000313" key="4">
    <source>
        <dbReference type="EMBL" id="MCL1631915.1"/>
    </source>
</evidence>
<dbReference type="InterPro" id="IPR008978">
    <property type="entry name" value="HSP20-like_chaperone"/>
</dbReference>
<dbReference type="PANTHER" id="PTHR11527">
    <property type="entry name" value="HEAT-SHOCK PROTEIN 20 FAMILY MEMBER"/>
    <property type="match status" value="1"/>
</dbReference>
<sequence>MANLYPAKRDRDGFFDFLPSWFDEWGHNFFHNGGLQPLAADVQEREDAYDVKMDLPGFSKDSIRIDFDNGVLTVDASRNQESSEKAEDGSYIRKERASGAYTRRFMFDNVQEDSISASYKDGVLEIMLPKKEGSKNNRKEITIN</sequence>
<dbReference type="Proteomes" id="UP001203004">
    <property type="component" value="Unassembled WGS sequence"/>
</dbReference>
<evidence type="ECO:0000313" key="5">
    <source>
        <dbReference type="Proteomes" id="UP001203004"/>
    </source>
</evidence>
<dbReference type="Gene3D" id="2.60.40.790">
    <property type="match status" value="1"/>
</dbReference>
<dbReference type="InterPro" id="IPR031107">
    <property type="entry name" value="Small_HSP"/>
</dbReference>
<keyword evidence="5" id="KW-1185">Reference proteome</keyword>
<dbReference type="RefSeq" id="WP_249100838.1">
    <property type="nucleotide sequence ID" value="NZ_JAMAST010000007.1"/>
</dbReference>
<dbReference type="SUPFAM" id="SSF49764">
    <property type="entry name" value="HSP20-like chaperones"/>
    <property type="match status" value="1"/>
</dbReference>
<feature type="domain" description="SHSP" evidence="3">
    <location>
        <begin position="29"/>
        <end position="144"/>
    </location>
</feature>
<protein>
    <submittedName>
        <fullName evidence="4">Hsp20/alpha crystallin family protein</fullName>
    </submittedName>
</protein>
<evidence type="ECO:0000259" key="3">
    <source>
        <dbReference type="PROSITE" id="PS01031"/>
    </source>
</evidence>
<dbReference type="InterPro" id="IPR002068">
    <property type="entry name" value="A-crystallin/Hsp20_dom"/>
</dbReference>
<name>A0ABT0MC52_9BACL</name>
<comment type="caution">
    <text evidence="4">The sequence shown here is derived from an EMBL/GenBank/DDBJ whole genome shotgun (WGS) entry which is preliminary data.</text>
</comment>
<dbReference type="EMBL" id="JAMAST010000007">
    <property type="protein sequence ID" value="MCL1631915.1"/>
    <property type="molecule type" value="Genomic_DNA"/>
</dbReference>
<reference evidence="4 5" key="1">
    <citation type="submission" date="2022-05" db="EMBL/GenBank/DDBJ databases">
        <title>Sporolactobacillus sp nov CPB3-1, isolated from tree bark (Mangifera indica L.).</title>
        <authorList>
            <person name="Phuengjayaem S."/>
            <person name="Tanasupawat S."/>
        </authorList>
    </citation>
    <scope>NUCLEOTIDE SEQUENCE [LARGE SCALE GENOMIC DNA]</scope>
    <source>
        <strain evidence="4 5">CPB3-1</strain>
    </source>
</reference>
<evidence type="ECO:0000256" key="2">
    <source>
        <dbReference type="RuleBase" id="RU003616"/>
    </source>
</evidence>
<dbReference type="CDD" id="cd06471">
    <property type="entry name" value="ACD_LpsHSP_like"/>
    <property type="match status" value="1"/>
</dbReference>
<dbReference type="PROSITE" id="PS01031">
    <property type="entry name" value="SHSP"/>
    <property type="match status" value="1"/>
</dbReference>
<evidence type="ECO:0000256" key="1">
    <source>
        <dbReference type="PROSITE-ProRule" id="PRU00285"/>
    </source>
</evidence>
<dbReference type="Pfam" id="PF00011">
    <property type="entry name" value="HSP20"/>
    <property type="match status" value="1"/>
</dbReference>
<comment type="similarity">
    <text evidence="1 2">Belongs to the small heat shock protein (HSP20) family.</text>
</comment>
<accession>A0ABT0MC52</accession>
<gene>
    <name evidence="4" type="ORF">M3N64_08115</name>
</gene>
<proteinExistence type="inferred from homology"/>
<organism evidence="4 5">
    <name type="scientific">Sporolactobacillus mangiferae</name>
    <dbReference type="NCBI Taxonomy" id="2940498"/>
    <lineage>
        <taxon>Bacteria</taxon>
        <taxon>Bacillati</taxon>
        <taxon>Bacillota</taxon>
        <taxon>Bacilli</taxon>
        <taxon>Bacillales</taxon>
        <taxon>Sporolactobacillaceae</taxon>
        <taxon>Sporolactobacillus</taxon>
    </lineage>
</organism>